<feature type="compositionally biased region" description="Polar residues" evidence="1">
    <location>
        <begin position="837"/>
        <end position="846"/>
    </location>
</feature>
<dbReference type="AlphaFoldDB" id="A0A0D2MTQ1"/>
<sequence>MDHLEQAIHCLENVPAIVRKGDIVVEEAVTHLCSAARLLGSPTVSPDKLMSASEGFRRRLLPLYCGPDSLVSPSLDYTASVLLFLYHKEILPNPNNARNQPSAWETVIVSILSSLLDFLDENTNNKIRACIANALYPIVCPAHFLTSSRKTIFFHAELSSMVYQTLTASVDSHPGNVTKLRDQIDRKGMGLTISQTKDFLALESLLDLFGSLIPSKKGGRAKRSAFINGVFDIAIFDNTGKHIQKLLEDISSPDWSLTSHKIVKALAEHDISFPQPFEASTVKLNETLLGLSAPFYIDRSRFIANIDKAGGIETLSVSYATVSTISFEYLNNLVHVTLRLTKPPVLGSKPIAIPLNDNILFSWDISKACFSSLSKALKSRRLPTGRTGNDKLSKGEPIKLDFDSTKRDPHILAQERLQQLSQSWALTSPKSKSQSGIQLETSPLVPHLPQICAKAVEGVDNSKKSTLPLSTVPLDSNGNLRLAPDIRPAAKNPTESALGPGSDHAHSDQIDIAEAKRIIPDALPRKSRLIVLSDDDEPKPPKFGDQVQKRLRRKRPIMDIEHDESELDTKEEPPLKRGRREPSSPSPVRPLKIKKYTRKGPPSSPAALAFPLIDFDTIPTSTIKKARASEMKGKNGKSVTKLKLVKPEGKHTPAQKKHPGASGKAMREINLVLPQPADTGDTPKVRRSARFSKTESPVKGVSVPKLHKARKAPWQDPNFSEKNEVSSDPIVLHLADDHLIAEDSNPEDEFRGDVTPFDAADIFQIPPQRQYSLPRAGAIRVVPKAVTNSDATLSKAVAIDLTDTKSPLPVDKTNKSDIQPEAIVPPKKGTEKDIPQKQANESSHTAETAPALSEHKLPMERSSDNMSSVKEASPPLVVNASPPLRRVDNVKQRSVLQKMDRATPVREGDNPRLSIEFALPRPATPRKISIPYPKNYQPDSTGWDHNQRRDLPSEFNSRSKQVSYTKAKEDPMKQIISVVQQINKAVIYNIEHRFEKVTESLNIGQRKMLEDAANGLHEMYQDSVQCFNNMMDLEEKYSSRCNELDAGTHDYIKSSEQLTQCFKDVSVNHSRQSLSKIFPTTLFPKASAMKSHFELGSIM</sequence>
<gene>
    <name evidence="2" type="ORF">HYPSUDRAFT_83732</name>
</gene>
<proteinExistence type="predicted"/>
<feature type="region of interest" description="Disordered" evidence="1">
    <location>
        <begin position="926"/>
        <end position="960"/>
    </location>
</feature>
<feature type="compositionally biased region" description="Basic and acidic residues" evidence="1">
    <location>
        <begin position="853"/>
        <end position="863"/>
    </location>
</feature>
<feature type="region of interest" description="Disordered" evidence="1">
    <location>
        <begin position="485"/>
        <end position="506"/>
    </location>
</feature>
<dbReference type="EMBL" id="KN817524">
    <property type="protein sequence ID" value="KJA27393.1"/>
    <property type="molecule type" value="Genomic_DNA"/>
</dbReference>
<accession>A0A0D2MTQ1</accession>
<feature type="compositionally biased region" description="Basic and acidic residues" evidence="1">
    <location>
        <begin position="388"/>
        <end position="400"/>
    </location>
</feature>
<dbReference type="Proteomes" id="UP000054270">
    <property type="component" value="Unassembled WGS sequence"/>
</dbReference>
<name>A0A0D2MTQ1_HYPSF</name>
<feature type="region of interest" description="Disordered" evidence="1">
    <location>
        <begin position="381"/>
        <end position="400"/>
    </location>
</feature>
<dbReference type="OrthoDB" id="3270368at2759"/>
<feature type="region of interest" description="Disordered" evidence="1">
    <location>
        <begin position="533"/>
        <end position="608"/>
    </location>
</feature>
<dbReference type="OMA" id="IWRTKDY"/>
<dbReference type="STRING" id="945553.A0A0D2MTQ1"/>
<organism evidence="2 3">
    <name type="scientific">Hypholoma sublateritium (strain FD-334 SS-4)</name>
    <dbReference type="NCBI Taxonomy" id="945553"/>
    <lineage>
        <taxon>Eukaryota</taxon>
        <taxon>Fungi</taxon>
        <taxon>Dikarya</taxon>
        <taxon>Basidiomycota</taxon>
        <taxon>Agaricomycotina</taxon>
        <taxon>Agaricomycetes</taxon>
        <taxon>Agaricomycetidae</taxon>
        <taxon>Agaricales</taxon>
        <taxon>Agaricineae</taxon>
        <taxon>Strophariaceae</taxon>
        <taxon>Hypholoma</taxon>
    </lineage>
</organism>
<keyword evidence="3" id="KW-1185">Reference proteome</keyword>
<feature type="region of interest" description="Disordered" evidence="1">
    <location>
        <begin position="626"/>
        <end position="725"/>
    </location>
</feature>
<protein>
    <submittedName>
        <fullName evidence="2">Uncharacterized protein</fullName>
    </submittedName>
</protein>
<evidence type="ECO:0000256" key="1">
    <source>
        <dbReference type="SAM" id="MobiDB-lite"/>
    </source>
</evidence>
<evidence type="ECO:0000313" key="3">
    <source>
        <dbReference type="Proteomes" id="UP000054270"/>
    </source>
</evidence>
<feature type="region of interest" description="Disordered" evidence="1">
    <location>
        <begin position="805"/>
        <end position="881"/>
    </location>
</feature>
<reference evidence="3" key="1">
    <citation type="submission" date="2014-04" db="EMBL/GenBank/DDBJ databases">
        <title>Evolutionary Origins and Diversification of the Mycorrhizal Mutualists.</title>
        <authorList>
            <consortium name="DOE Joint Genome Institute"/>
            <consortium name="Mycorrhizal Genomics Consortium"/>
            <person name="Kohler A."/>
            <person name="Kuo A."/>
            <person name="Nagy L.G."/>
            <person name="Floudas D."/>
            <person name="Copeland A."/>
            <person name="Barry K.W."/>
            <person name="Cichocki N."/>
            <person name="Veneault-Fourrey C."/>
            <person name="LaButti K."/>
            <person name="Lindquist E.A."/>
            <person name="Lipzen A."/>
            <person name="Lundell T."/>
            <person name="Morin E."/>
            <person name="Murat C."/>
            <person name="Riley R."/>
            <person name="Ohm R."/>
            <person name="Sun H."/>
            <person name="Tunlid A."/>
            <person name="Henrissat B."/>
            <person name="Grigoriev I.V."/>
            <person name="Hibbett D.S."/>
            <person name="Martin F."/>
        </authorList>
    </citation>
    <scope>NUCLEOTIDE SEQUENCE [LARGE SCALE GENOMIC DNA]</scope>
    <source>
        <strain evidence="3">FD-334 SS-4</strain>
    </source>
</reference>
<evidence type="ECO:0000313" key="2">
    <source>
        <dbReference type="EMBL" id="KJA27393.1"/>
    </source>
</evidence>